<gene>
    <name evidence="2" type="ORF">NBO_6g0017</name>
</gene>
<feature type="transmembrane region" description="Helical" evidence="1">
    <location>
        <begin position="31"/>
        <end position="62"/>
    </location>
</feature>
<keyword evidence="1" id="KW-1133">Transmembrane helix</keyword>
<organism evidence="2 3">
    <name type="scientific">Nosema bombycis (strain CQ1 / CVCC 102059)</name>
    <name type="common">Microsporidian parasite</name>
    <name type="synonym">Pebrine of silkworm</name>
    <dbReference type="NCBI Taxonomy" id="578461"/>
    <lineage>
        <taxon>Eukaryota</taxon>
        <taxon>Fungi</taxon>
        <taxon>Fungi incertae sedis</taxon>
        <taxon>Microsporidia</taxon>
        <taxon>Nosematidae</taxon>
        <taxon>Nosema</taxon>
    </lineage>
</organism>
<evidence type="ECO:0000256" key="1">
    <source>
        <dbReference type="SAM" id="Phobius"/>
    </source>
</evidence>
<name>R0MLZ8_NOSB1</name>
<dbReference type="EMBL" id="KB908914">
    <property type="protein sequence ID" value="EOB15265.1"/>
    <property type="molecule type" value="Genomic_DNA"/>
</dbReference>
<accession>R0MLZ8</accession>
<dbReference type="VEuPathDB" id="MicrosporidiaDB:NBO_6g0017"/>
<reference evidence="2 3" key="1">
    <citation type="journal article" date="2013" name="BMC Genomics">
        <title>Comparative genomics of parasitic silkworm microsporidia reveal an association between genome expansion and host adaptation.</title>
        <authorList>
            <person name="Pan G."/>
            <person name="Xu J."/>
            <person name="Li T."/>
            <person name="Xia Q."/>
            <person name="Liu S.L."/>
            <person name="Zhang G."/>
            <person name="Li S."/>
            <person name="Li C."/>
            <person name="Liu H."/>
            <person name="Yang L."/>
            <person name="Liu T."/>
            <person name="Zhang X."/>
            <person name="Wu Z."/>
            <person name="Fan W."/>
            <person name="Dang X."/>
            <person name="Xiang H."/>
            <person name="Tao M."/>
            <person name="Li Y."/>
            <person name="Hu J."/>
            <person name="Li Z."/>
            <person name="Lin L."/>
            <person name="Luo J."/>
            <person name="Geng L."/>
            <person name="Wang L."/>
            <person name="Long M."/>
            <person name="Wan Y."/>
            <person name="He N."/>
            <person name="Zhang Z."/>
            <person name="Lu C."/>
            <person name="Keeling P.J."/>
            <person name="Wang J."/>
            <person name="Xiang Z."/>
            <person name="Zhou Z."/>
        </authorList>
    </citation>
    <scope>NUCLEOTIDE SEQUENCE [LARGE SCALE GENOMIC DNA]</scope>
    <source>
        <strain evidence="3">CQ1 / CVCC 102059</strain>
    </source>
</reference>
<protein>
    <submittedName>
        <fullName evidence="2">Uncharacterized protein</fullName>
    </submittedName>
</protein>
<evidence type="ECO:0000313" key="2">
    <source>
        <dbReference type="EMBL" id="EOB15265.1"/>
    </source>
</evidence>
<keyword evidence="3" id="KW-1185">Reference proteome</keyword>
<evidence type="ECO:0000313" key="3">
    <source>
        <dbReference type="Proteomes" id="UP000016927"/>
    </source>
</evidence>
<keyword evidence="1" id="KW-0812">Transmembrane</keyword>
<dbReference type="AlphaFoldDB" id="R0MLZ8"/>
<keyword evidence="1" id="KW-0472">Membrane</keyword>
<dbReference type="Proteomes" id="UP000016927">
    <property type="component" value="Unassembled WGS sequence"/>
</dbReference>
<sequence length="64" mass="7717">MRKSEDDRIKLHRRATPLFSFEMIHRIIRMLIFGLLLIISYAIGFVLSLFIYLILFLCRVLYLI</sequence>
<proteinExistence type="predicted"/>
<dbReference type="HOGENOM" id="CLU_2868237_0_0_1"/>